<proteinExistence type="predicted"/>
<evidence type="ECO:0000313" key="2">
    <source>
        <dbReference type="Proteomes" id="UP000439123"/>
    </source>
</evidence>
<dbReference type="EMBL" id="CABWLC010000020">
    <property type="protein sequence ID" value="VXA88428.1"/>
    <property type="molecule type" value="Genomic_DNA"/>
</dbReference>
<gene>
    <name evidence="1" type="ORF">AERO8C_70109</name>
</gene>
<accession>A0A653LC83</accession>
<evidence type="ECO:0000313" key="1">
    <source>
        <dbReference type="EMBL" id="VXA88428.1"/>
    </source>
</evidence>
<dbReference type="Proteomes" id="UP000439123">
    <property type="component" value="Unassembled WGS sequence"/>
</dbReference>
<protein>
    <submittedName>
        <fullName evidence="1">Uncharacterized protein</fullName>
    </submittedName>
</protein>
<name>A0A653LC83_AERVE</name>
<organism evidence="1 2">
    <name type="scientific">Aeromonas veronii</name>
    <dbReference type="NCBI Taxonomy" id="654"/>
    <lineage>
        <taxon>Bacteria</taxon>
        <taxon>Pseudomonadati</taxon>
        <taxon>Pseudomonadota</taxon>
        <taxon>Gammaproteobacteria</taxon>
        <taxon>Aeromonadales</taxon>
        <taxon>Aeromonadaceae</taxon>
        <taxon>Aeromonas</taxon>
    </lineage>
</organism>
<sequence length="188" mass="19466">MAGFCYLFAACGERRLLQVEPAQIVTLAEIDPGAAQQGVGHGEVEVEVGNAVLMDAGMAIHPLAARPVGHVTAAGVLAVVRVQLALQIGDGLADMGAQIRHGFGIIAHGRQLAVAGGGDHGAGRIAADQHLLGQRQHIDDQPLAEEVIHVELLRRGVGLGLGQTVIQIGQHLDELGGDIAIHEHSPSC</sequence>
<dbReference type="AlphaFoldDB" id="A0A653LC83"/>
<reference evidence="1 2" key="1">
    <citation type="submission" date="2019-10" db="EMBL/GenBank/DDBJ databases">
        <authorList>
            <person name="Karimi E."/>
        </authorList>
    </citation>
    <scope>NUCLEOTIDE SEQUENCE [LARGE SCALE GENOMIC DNA]</scope>
    <source>
        <strain evidence="1">Aeromonas sp. 8C</strain>
    </source>
</reference>